<dbReference type="AlphaFoldDB" id="C0HF48"/>
<accession>C0HF48</accession>
<evidence type="ECO:0000313" key="1">
    <source>
        <dbReference type="EMBL" id="ACN25651.1"/>
    </source>
</evidence>
<reference evidence="1" key="2">
    <citation type="submission" date="2012-06" db="EMBL/GenBank/DDBJ databases">
        <authorList>
            <person name="Yu Y."/>
            <person name="Currie J."/>
            <person name="Lomeli R."/>
            <person name="Angelova A."/>
            <person name="Collura K."/>
            <person name="Wissotski M."/>
            <person name="Campos D."/>
            <person name="Kudrna D."/>
            <person name="Golser W."/>
            <person name="Ashely E."/>
            <person name="Descour A."/>
            <person name="Fernandes J."/>
            <person name="Soderlund C."/>
            <person name="Walbot V."/>
        </authorList>
    </citation>
    <scope>NUCLEOTIDE SEQUENCE</scope>
    <source>
        <strain evidence="1">B73</strain>
    </source>
</reference>
<dbReference type="EMBL" id="BT060954">
    <property type="protein sequence ID" value="ACN25651.1"/>
    <property type="molecule type" value="mRNA"/>
</dbReference>
<proteinExistence type="evidence at transcript level"/>
<organism evidence="1">
    <name type="scientific">Zea mays</name>
    <name type="common">Maize</name>
    <dbReference type="NCBI Taxonomy" id="4577"/>
    <lineage>
        <taxon>Eukaryota</taxon>
        <taxon>Viridiplantae</taxon>
        <taxon>Streptophyta</taxon>
        <taxon>Embryophyta</taxon>
        <taxon>Tracheophyta</taxon>
        <taxon>Spermatophyta</taxon>
        <taxon>Magnoliopsida</taxon>
        <taxon>Liliopsida</taxon>
        <taxon>Poales</taxon>
        <taxon>Poaceae</taxon>
        <taxon>PACMAD clade</taxon>
        <taxon>Panicoideae</taxon>
        <taxon>Andropogonodae</taxon>
        <taxon>Andropogoneae</taxon>
        <taxon>Tripsacinae</taxon>
        <taxon>Zea</taxon>
    </lineage>
</organism>
<sequence length="155" mass="16627">MDDDRSMEVVVVGPRPERRRLVDATQEVAEAAGGLRGLDGDGAAVTVLLQLRGGGVQELVHTHAGGNTMSAADGRVERDQAAAGGVVRRRRRRMVHGALGRRRRARDVEVDLGAVLAAVAAGRLRLLVQVDQLRRPPCCLPALQCQYLHASEAID</sequence>
<protein>
    <submittedName>
        <fullName evidence="1">Uncharacterized protein</fullName>
    </submittedName>
</protein>
<name>C0HF48_MAIZE</name>
<reference evidence="1" key="1">
    <citation type="journal article" date="2009" name="PLoS Genet.">
        <title>Sequencing, mapping, and analysis of 27,455 maize full-length cDNAs.</title>
        <authorList>
            <person name="Soderlund C."/>
            <person name="Descour A."/>
            <person name="Kudrna D."/>
            <person name="Bomhoff M."/>
            <person name="Boyd L."/>
            <person name="Currie J."/>
            <person name="Angelova A."/>
            <person name="Collura K."/>
            <person name="Wissotski M."/>
            <person name="Ashley E."/>
            <person name="Morrow D."/>
            <person name="Fernandes J."/>
            <person name="Walbot V."/>
            <person name="Yu Y."/>
        </authorList>
    </citation>
    <scope>NUCLEOTIDE SEQUENCE</scope>
    <source>
        <strain evidence="1">B73</strain>
    </source>
</reference>